<evidence type="ECO:0000256" key="6">
    <source>
        <dbReference type="ARBA" id="ARBA00056337"/>
    </source>
</evidence>
<accession>A0A179ERY6</accession>
<keyword evidence="2 7" id="KW-0963">Cytoplasm</keyword>
<dbReference type="InterPro" id="IPR011343">
    <property type="entry name" value="DeoC"/>
</dbReference>
<feature type="active site" description="Proton donor/acceptor" evidence="7">
    <location>
        <position position="181"/>
    </location>
</feature>
<evidence type="ECO:0000256" key="7">
    <source>
        <dbReference type="HAMAP-Rule" id="MF_00114"/>
    </source>
</evidence>
<sequence length="220" mass="23357">MELNRMIDHTILKADATEEDVLRIIEEAKKYHFYSVCINPTWVSLAKEQLKGEPVAVCTVIGFPLGANTSAVKAYETTDAINNGADEVDMVINIGALKSKQFNKVQQDIEVVVEAAKDRALVKVIIETALLTNEEIVKACELAKIAGADFVKTSTGFSTGGAKVEDIRLMRATVGPEMGVKASGGIHNEEEAVAMVEAGATRIGTSAGVAIISGSVGEGY</sequence>
<comment type="similarity">
    <text evidence="1 7">Belongs to the DeoC/FbaB aldolase family. DeoC type 1 subfamily.</text>
</comment>
<dbReference type="GO" id="GO:0016052">
    <property type="term" value="P:carbohydrate catabolic process"/>
    <property type="evidence" value="ECO:0007669"/>
    <property type="project" value="TreeGrafter"/>
</dbReference>
<name>A0A179ERY6_ENTTH</name>
<dbReference type="Proteomes" id="UP000078516">
    <property type="component" value="Unassembled WGS sequence"/>
</dbReference>
<dbReference type="SUPFAM" id="SSF51569">
    <property type="entry name" value="Aldolase"/>
    <property type="match status" value="1"/>
</dbReference>
<comment type="catalytic activity">
    <reaction evidence="5 7">
        <text>2-deoxy-D-ribose 5-phosphate = D-glyceraldehyde 3-phosphate + acetaldehyde</text>
        <dbReference type="Rhea" id="RHEA:12821"/>
        <dbReference type="ChEBI" id="CHEBI:15343"/>
        <dbReference type="ChEBI" id="CHEBI:59776"/>
        <dbReference type="ChEBI" id="CHEBI:62877"/>
        <dbReference type="EC" id="4.1.2.4"/>
    </reaction>
</comment>
<dbReference type="InterPro" id="IPR002915">
    <property type="entry name" value="DeoC/FbaB/LacD_aldolase"/>
</dbReference>
<keyword evidence="3 7" id="KW-0456">Lyase</keyword>
<dbReference type="FunFam" id="3.20.20.70:FF:000044">
    <property type="entry name" value="Deoxyribose-phosphate aldolase"/>
    <property type="match status" value="1"/>
</dbReference>
<dbReference type="UniPathway" id="UPA00002">
    <property type="reaction ID" value="UER00468"/>
</dbReference>
<protein>
    <recommendedName>
        <fullName evidence="7">Deoxyribose-phosphate aldolase</fullName>
        <shortName evidence="7">DERA</shortName>
        <ecNumber evidence="7">4.1.2.4</ecNumber>
    </recommendedName>
    <alternativeName>
        <fullName evidence="7">2-deoxy-D-ribose 5-phosphate aldolase</fullName>
    </alternativeName>
    <alternativeName>
        <fullName evidence="7">Phosphodeoxyriboaldolase</fullName>
        <shortName evidence="7">Deoxyriboaldolase</shortName>
    </alternativeName>
</protein>
<dbReference type="RefSeq" id="WP_067483579.1">
    <property type="nucleotide sequence ID" value="NZ_CP078552.1"/>
</dbReference>
<dbReference type="Gene3D" id="3.20.20.70">
    <property type="entry name" value="Aldolase class I"/>
    <property type="match status" value="1"/>
</dbReference>
<reference evidence="8 9" key="1">
    <citation type="submission" date="2016-04" db="EMBL/GenBank/DDBJ databases">
        <title>Draft genome of an Enterococcus thailandicus strain isolated from bovine feces.</title>
        <authorList>
            <person name="Beukers A.G."/>
            <person name="Zaheer R."/>
            <person name="Goji N."/>
            <person name="Cook S.R."/>
            <person name="Amoako K."/>
            <person name="Chaves A.V."/>
            <person name="Ward M.P."/>
            <person name="Mcallister T.A."/>
        </authorList>
    </citation>
    <scope>NUCLEOTIDE SEQUENCE [LARGE SCALE GENOMIC DNA]</scope>
    <source>
        <strain evidence="8 9">F0711D 46</strain>
    </source>
</reference>
<dbReference type="GO" id="GO:0009264">
    <property type="term" value="P:deoxyribonucleotide catabolic process"/>
    <property type="evidence" value="ECO:0007669"/>
    <property type="project" value="UniProtKB-UniRule"/>
</dbReference>
<proteinExistence type="inferred from homology"/>
<dbReference type="SMART" id="SM01133">
    <property type="entry name" value="DeoC"/>
    <property type="match status" value="1"/>
</dbReference>
<organism evidence="8 9">
    <name type="scientific">Enterococcus thailandicus</name>
    <dbReference type="NCBI Taxonomy" id="417368"/>
    <lineage>
        <taxon>Bacteria</taxon>
        <taxon>Bacillati</taxon>
        <taxon>Bacillota</taxon>
        <taxon>Bacilli</taxon>
        <taxon>Lactobacillales</taxon>
        <taxon>Enterococcaceae</taxon>
        <taxon>Enterococcus</taxon>
    </lineage>
</organism>
<dbReference type="EMBL" id="LWMN01000012">
    <property type="protein sequence ID" value="OAQ55822.1"/>
    <property type="molecule type" value="Genomic_DNA"/>
</dbReference>
<dbReference type="NCBIfam" id="TIGR00126">
    <property type="entry name" value="deoC"/>
    <property type="match status" value="1"/>
</dbReference>
<keyword evidence="4 7" id="KW-0704">Schiff base</keyword>
<dbReference type="GO" id="GO:0004139">
    <property type="term" value="F:deoxyribose-phosphate aldolase activity"/>
    <property type="evidence" value="ECO:0007669"/>
    <property type="project" value="UniProtKB-UniRule"/>
</dbReference>
<evidence type="ECO:0000313" key="8">
    <source>
        <dbReference type="EMBL" id="OAQ55822.1"/>
    </source>
</evidence>
<dbReference type="HAMAP" id="MF_00114">
    <property type="entry name" value="DeoC_type1"/>
    <property type="match status" value="1"/>
</dbReference>
<dbReference type="Pfam" id="PF01791">
    <property type="entry name" value="DeoC"/>
    <property type="match status" value="1"/>
</dbReference>
<comment type="subcellular location">
    <subcellularLocation>
        <location evidence="7">Cytoplasm</location>
    </subcellularLocation>
</comment>
<gene>
    <name evidence="7" type="primary">deoC</name>
    <name evidence="8" type="ORF">A6E74_07090</name>
</gene>
<comment type="pathway">
    <text evidence="7">Carbohydrate degradation; 2-deoxy-D-ribose 1-phosphate degradation; D-glyceraldehyde 3-phosphate and acetaldehyde from 2-deoxy-alpha-D-ribose 1-phosphate: step 2/2.</text>
</comment>
<dbReference type="PIRSF" id="PIRSF001357">
    <property type="entry name" value="DeoC"/>
    <property type="match status" value="1"/>
</dbReference>
<dbReference type="InterPro" id="IPR013785">
    <property type="entry name" value="Aldolase_TIM"/>
</dbReference>
<keyword evidence="9" id="KW-1185">Reference proteome</keyword>
<evidence type="ECO:0000313" key="9">
    <source>
        <dbReference type="Proteomes" id="UP000078516"/>
    </source>
</evidence>
<evidence type="ECO:0000256" key="4">
    <source>
        <dbReference type="ARBA" id="ARBA00023270"/>
    </source>
</evidence>
<comment type="function">
    <text evidence="6 7">Catalyzes a reversible aldol reaction between acetaldehyde and D-glyceraldehyde 3-phosphate to generate 2-deoxy-D-ribose 5-phosphate.</text>
</comment>
<dbReference type="GO" id="GO:0006018">
    <property type="term" value="P:2-deoxyribose 1-phosphate catabolic process"/>
    <property type="evidence" value="ECO:0007669"/>
    <property type="project" value="UniProtKB-UniRule"/>
</dbReference>
<dbReference type="AlphaFoldDB" id="A0A179ERY6"/>
<feature type="active site" description="Schiff-base intermediate with acetaldehyde" evidence="7">
    <location>
        <position position="152"/>
    </location>
</feature>
<dbReference type="PANTHER" id="PTHR10889">
    <property type="entry name" value="DEOXYRIBOSE-PHOSPHATE ALDOLASE"/>
    <property type="match status" value="1"/>
</dbReference>
<dbReference type="CDD" id="cd00959">
    <property type="entry name" value="DeoC"/>
    <property type="match status" value="1"/>
</dbReference>
<evidence type="ECO:0000256" key="3">
    <source>
        <dbReference type="ARBA" id="ARBA00023239"/>
    </source>
</evidence>
<dbReference type="PANTHER" id="PTHR10889:SF1">
    <property type="entry name" value="DEOXYRIBOSE-PHOSPHATE ALDOLASE"/>
    <property type="match status" value="1"/>
</dbReference>
<comment type="caution">
    <text evidence="8">The sequence shown here is derived from an EMBL/GenBank/DDBJ whole genome shotgun (WGS) entry which is preliminary data.</text>
</comment>
<dbReference type="InterPro" id="IPR028581">
    <property type="entry name" value="DeoC_typeI"/>
</dbReference>
<evidence type="ECO:0000256" key="5">
    <source>
        <dbReference type="ARBA" id="ARBA00048791"/>
    </source>
</evidence>
<evidence type="ECO:0000256" key="2">
    <source>
        <dbReference type="ARBA" id="ARBA00022490"/>
    </source>
</evidence>
<dbReference type="GO" id="GO:0005737">
    <property type="term" value="C:cytoplasm"/>
    <property type="evidence" value="ECO:0007669"/>
    <property type="project" value="UniProtKB-SubCell"/>
</dbReference>
<feature type="active site" description="Proton donor/acceptor" evidence="7">
    <location>
        <position position="89"/>
    </location>
</feature>
<evidence type="ECO:0000256" key="1">
    <source>
        <dbReference type="ARBA" id="ARBA00010936"/>
    </source>
</evidence>
<dbReference type="EC" id="4.1.2.4" evidence="7"/>